<dbReference type="GO" id="GO:0005524">
    <property type="term" value="F:ATP binding"/>
    <property type="evidence" value="ECO:0007669"/>
    <property type="project" value="UniProtKB-KW"/>
</dbReference>
<evidence type="ECO:0000259" key="4">
    <source>
        <dbReference type="Pfam" id="PF14214"/>
    </source>
</evidence>
<dbReference type="InterPro" id="IPR046700">
    <property type="entry name" value="DUF6570"/>
</dbReference>
<dbReference type="InterPro" id="IPR051055">
    <property type="entry name" value="PIF1_helicase"/>
</dbReference>
<evidence type="ECO:0000259" key="3">
    <source>
        <dbReference type="Pfam" id="PF05970"/>
    </source>
</evidence>
<evidence type="ECO:0000256" key="1">
    <source>
        <dbReference type="RuleBase" id="RU363044"/>
    </source>
</evidence>
<dbReference type="InParanoid" id="A0A409Y239"/>
<proteinExistence type="inferred from homology"/>
<dbReference type="EMBL" id="NHYE01001295">
    <property type="protein sequence ID" value="PPQ97075.1"/>
    <property type="molecule type" value="Genomic_DNA"/>
</dbReference>
<dbReference type="Pfam" id="PF05970">
    <property type="entry name" value="PIF1"/>
    <property type="match status" value="1"/>
</dbReference>
<dbReference type="SUPFAM" id="SSF52540">
    <property type="entry name" value="P-loop containing nucleoside triphosphate hydrolases"/>
    <property type="match status" value="2"/>
</dbReference>
<dbReference type="Pfam" id="PF20209">
    <property type="entry name" value="DUF6570"/>
    <property type="match status" value="1"/>
</dbReference>
<dbReference type="GO" id="GO:0006281">
    <property type="term" value="P:DNA repair"/>
    <property type="evidence" value="ECO:0007669"/>
    <property type="project" value="UniProtKB-KW"/>
</dbReference>
<evidence type="ECO:0000259" key="5">
    <source>
        <dbReference type="Pfam" id="PF20209"/>
    </source>
</evidence>
<reference evidence="6 7" key="1">
    <citation type="journal article" date="2018" name="Evol. Lett.">
        <title>Horizontal gene cluster transfer increased hallucinogenic mushroom diversity.</title>
        <authorList>
            <person name="Reynolds H.T."/>
            <person name="Vijayakumar V."/>
            <person name="Gluck-Thaler E."/>
            <person name="Korotkin H.B."/>
            <person name="Matheny P.B."/>
            <person name="Slot J.C."/>
        </authorList>
    </citation>
    <scope>NUCLEOTIDE SEQUENCE [LARGE SCALE GENOMIC DNA]</scope>
    <source>
        <strain evidence="6 7">SRW20</strain>
    </source>
</reference>
<comment type="similarity">
    <text evidence="1">Belongs to the helicase family.</text>
</comment>
<sequence length="1947" mass="220450">MNAYSHLIDISFTRIRSAGANGFVEEEEIISADNLNNFFDFRGSFATVDEATVYSGDPTNYVLMVALDTLLSHYTYLVKQQIKQIARLHNVFFANISKDEMLGHLLRHQCSAICQKVVYVFKSRPKRQPRYIPGQLISNVGAGPSGMKSVDHQAKEARNIDRQIKADKCEIPATANTGDESFSHLEKAGDEFKLSIIREWQEELDPDRIRTVVCAVCSIRERKAKTFTVHGRNVDLKLLQNDDLPAGLHPNSYDFDLYNRAILNPKGLANLTDVGDMIMCRACYTALMSGNMPKFALCNWLYYGKENLPGNIREALAEASVFERMLISRARCNSICCKFKVAEGDGGGGVLAGFRKGIRGNVMVAPLDALRLHKVLPPKIEMKDTMTAVIVGNKMPSKHTISKLGPVLVRKSRIQLLLSFLLTYNPHYRPGDDLSFSQANIDAIHDDADGPEVPKTVIITHIDANEGTEEINSDYTPRNEDELIESERLDELVMENVGYTDGDHSSNAYNAMKLLALDRCLTGKPFVISGTGNRPIPDFNNPSILTWLFPHLDPWGIGGFHEPRRRIRISMEEQLKHLLNVDDRSFENDPEFAFVFYNTLRRAEVSQNVRFRVPTNEQRRIVEELKTIDPLELRRLSTLMERDHSFKVVNPEQVRILKILRSVTMTTRSLPGSDGYKSNMRRQIRAIINARGAPTLFITLNPSDVDHPIVKLFGGEEIDVDELFKGNLQEMDAWRRKVYAARNPAASAKFFDLMVQTFVKIILKHGTGRRGLYGVCEAYFGAVEAQGKGTLHIHMLIWLRGHPSPEILREQLMTSDQHRAAFTEWLESIIMNHFPAVAEQAEDDPSRLKRIRSHERGEPHPGAILGPSARPGMYGPDNQFWIQYKEHLIRLLYEYNWHIHTATCFKYLKQGEDRLDSNCRMRMDGQIHPITTIDQETGRIELKRLHPWISSYTDVVTFLMQCNMNVQFIGSGHEAKAFIYYVTDYITKSSLPVHAGLAALWYAARKIQEYLEDPSEAPDSYFTKALTKFVNAIMGRQEISHQQVMSYLVGGGDHYTSEKFQNVFLGAFIKYITDEEKKIAQSADTFEEAARVEMDDTTEETVSLTIERQDIGVNNQVWDYRYRPESDPYKSMCLYDFVARTTKRKVKNTDALTVSSDTFSSWEHPQRGTHRVAKRSSEVLPVILGPSLPNRRTSEEAREFWSKQILILFKPWRSLSQLKDSSRTWRAQFDADEESGLLNRHRNIISNMQLLTECADARFSKMNSRSMHTGQDLEQDQDNDNGHSTRAEVDITDEQVEGVQDAQRWREQYCSDVFGKFEVEPEDIEDSQVRQEHKVPAQLRDELGRQVVDALQACLRPRGEQLERGDASASTVERFHIAVHGDEVSKHNAIMAKKRKRQINAEDEEETRESKRVSKHNDHPFVTIDTLPLNYESETVKVQRIMDETITEMNLGSNTKQLEAFTTVAEHVAARGSEQLILLVSGVGGTGKSHVIKSIVNFFEKLGRRGSLLLGAPTGCAAVLIGGATLHSLILEHASERGKKNVSKLATIWKSVKYLIIDEVSMLGAKFLSSLSDSLRQAKGDDIVNRSKIFGGVNVIFMGDLCQLKPPKQVALYGRPNGKSKSSKATSKDEIRAMNGIVIWKQVAKVVELVKNCRHSGDPQFSEFLSRLRVGRCIGMTTNPTSLDDYQYLQSRLLTNIHRQNPRELESFKDAPFIVGTKKLRDLLNAEIISSRAARSKKEVHLYYSKDYCKRREVTGGSAEYLWTLQSSLVRDSFGRLPMFEGMKVMVTENIAFDSKIVNGSEGTIRKILYDVDGEGRRFATAVYVHIEGIGFRIPGLEEDVVPIFPTRVSISSVNLDAVGLEGCTFSRLQLPLIPAYAFTDFKSQGKTLEKAIVDIITARGQGAYVMLSRVTSLRGIAILRWFPPSCIYTRLPEDLRTELKRLNCAC</sequence>
<feature type="domain" description="DNA helicase Pif1-like DEAD-box helicase" evidence="3">
    <location>
        <begin position="1454"/>
        <end position="1673"/>
    </location>
</feature>
<protein>
    <recommendedName>
        <fullName evidence="1">ATP-dependent DNA helicase</fullName>
        <ecNumber evidence="1">5.6.2.3</ecNumber>
    </recommendedName>
</protein>
<comment type="cofactor">
    <cofactor evidence="1">
        <name>Mg(2+)</name>
        <dbReference type="ChEBI" id="CHEBI:18420"/>
    </cofactor>
</comment>
<evidence type="ECO:0000313" key="6">
    <source>
        <dbReference type="EMBL" id="PPQ97075.1"/>
    </source>
</evidence>
<feature type="domain" description="DUF6570" evidence="5">
    <location>
        <begin position="290"/>
        <end position="442"/>
    </location>
</feature>
<keyword evidence="1" id="KW-0547">Nucleotide-binding</keyword>
<accession>A0A409Y239</accession>
<organism evidence="6 7">
    <name type="scientific">Gymnopilus dilepis</name>
    <dbReference type="NCBI Taxonomy" id="231916"/>
    <lineage>
        <taxon>Eukaryota</taxon>
        <taxon>Fungi</taxon>
        <taxon>Dikarya</taxon>
        <taxon>Basidiomycota</taxon>
        <taxon>Agaricomycotina</taxon>
        <taxon>Agaricomycetes</taxon>
        <taxon>Agaricomycetidae</taxon>
        <taxon>Agaricales</taxon>
        <taxon>Agaricineae</taxon>
        <taxon>Hymenogastraceae</taxon>
        <taxon>Gymnopilus</taxon>
    </lineage>
</organism>
<dbReference type="Gene3D" id="3.40.50.300">
    <property type="entry name" value="P-loop containing nucleotide triphosphate hydrolases"/>
    <property type="match status" value="1"/>
</dbReference>
<dbReference type="InterPro" id="IPR027417">
    <property type="entry name" value="P-loop_NTPase"/>
</dbReference>
<evidence type="ECO:0000313" key="7">
    <source>
        <dbReference type="Proteomes" id="UP000284706"/>
    </source>
</evidence>
<keyword evidence="1" id="KW-0227">DNA damage</keyword>
<dbReference type="GO" id="GO:0043139">
    <property type="term" value="F:5'-3' DNA helicase activity"/>
    <property type="evidence" value="ECO:0007669"/>
    <property type="project" value="UniProtKB-EC"/>
</dbReference>
<dbReference type="GO" id="GO:0006310">
    <property type="term" value="P:DNA recombination"/>
    <property type="evidence" value="ECO:0007669"/>
    <property type="project" value="UniProtKB-KW"/>
</dbReference>
<keyword evidence="1" id="KW-0378">Hydrolase</keyword>
<dbReference type="GO" id="GO:0016887">
    <property type="term" value="F:ATP hydrolysis activity"/>
    <property type="evidence" value="ECO:0007669"/>
    <property type="project" value="RHEA"/>
</dbReference>
<keyword evidence="1" id="KW-0347">Helicase</keyword>
<gene>
    <name evidence="6" type="ORF">CVT26_001258</name>
</gene>
<dbReference type="InterPro" id="IPR010285">
    <property type="entry name" value="DNA_helicase_pif1-like_DEAD"/>
</dbReference>
<keyword evidence="1" id="KW-0233">DNA recombination</keyword>
<dbReference type="STRING" id="231916.A0A409Y239"/>
<dbReference type="Pfam" id="PF14214">
    <property type="entry name" value="Helitron_like_N"/>
    <property type="match status" value="1"/>
</dbReference>
<keyword evidence="7" id="KW-1185">Reference proteome</keyword>
<dbReference type="PANTHER" id="PTHR47642">
    <property type="entry name" value="ATP-DEPENDENT DNA HELICASE"/>
    <property type="match status" value="1"/>
</dbReference>
<dbReference type="Proteomes" id="UP000284706">
    <property type="component" value="Unassembled WGS sequence"/>
</dbReference>
<dbReference type="PANTHER" id="PTHR47642:SF6">
    <property type="entry name" value="ATP-DEPENDENT DNA HELICASE"/>
    <property type="match status" value="1"/>
</dbReference>
<dbReference type="OrthoDB" id="432234at2759"/>
<feature type="domain" description="Helitron helicase-like" evidence="4">
    <location>
        <begin position="576"/>
        <end position="797"/>
    </location>
</feature>
<comment type="caution">
    <text evidence="6">The sequence shown here is derived from an EMBL/GenBank/DDBJ whole genome shotgun (WGS) entry which is preliminary data.</text>
</comment>
<dbReference type="GO" id="GO:0000723">
    <property type="term" value="P:telomere maintenance"/>
    <property type="evidence" value="ECO:0007669"/>
    <property type="project" value="InterPro"/>
</dbReference>
<feature type="region of interest" description="Disordered" evidence="2">
    <location>
        <begin position="1393"/>
        <end position="1414"/>
    </location>
</feature>
<comment type="catalytic activity">
    <reaction evidence="1">
        <text>ATP + H2O = ADP + phosphate + H(+)</text>
        <dbReference type="Rhea" id="RHEA:13065"/>
        <dbReference type="ChEBI" id="CHEBI:15377"/>
        <dbReference type="ChEBI" id="CHEBI:15378"/>
        <dbReference type="ChEBI" id="CHEBI:30616"/>
        <dbReference type="ChEBI" id="CHEBI:43474"/>
        <dbReference type="ChEBI" id="CHEBI:456216"/>
        <dbReference type="EC" id="5.6.2.3"/>
    </reaction>
</comment>
<name>A0A409Y239_9AGAR</name>
<feature type="region of interest" description="Disordered" evidence="2">
    <location>
        <begin position="1263"/>
        <end position="1287"/>
    </location>
</feature>
<evidence type="ECO:0000256" key="2">
    <source>
        <dbReference type="SAM" id="MobiDB-lite"/>
    </source>
</evidence>
<dbReference type="InterPro" id="IPR025476">
    <property type="entry name" value="Helitron_helicase-like"/>
</dbReference>
<dbReference type="EC" id="5.6.2.3" evidence="1"/>
<keyword evidence="1" id="KW-0067">ATP-binding</keyword>
<keyword evidence="1" id="KW-0234">DNA repair</keyword>